<sequence>MACRSSRVFPRTAARLVLTAVIGLALAVGPAASGGDVVAQPTRSSAPDPSVITDWNAVATATIVTDARRVIPEPVIWQAFVHLAMYNAVVGIEGGYVPYRWRACGPRGASSVAAAAAAAHRVLSVYFPGSRPRLEKAYAASLAAVPEGPAKEQGVRFGVRAADHVIALREDDGRSAPVEFTRPPAPGVWRPTPPGHLPFKSAWTGRLRPLLLTSPRQFRPGPPPGLTSGRYAEDLAEVKAYGERNSTRRSPSQTETALFFAGEVGVQEGLRDHGVRHGFGITETARLFAAVNAVAADAVITTWDSKLHYGSWRPVTAIHLADTDGNPATQPDPQWQALIDTPPHPDYLSGHATVGGAVMRTLTELFGSPRVDLRLTSAATGVMRHYAYADQYNRDVVDSRVWAGVHTRTADRVGNDVGGRLAAWALQRNFRPAS</sequence>
<organism evidence="2">
    <name type="scientific">Streptomyces roseoverticillatus</name>
    <dbReference type="NCBI Taxonomy" id="66429"/>
    <lineage>
        <taxon>Bacteria</taxon>
        <taxon>Bacillati</taxon>
        <taxon>Actinomycetota</taxon>
        <taxon>Actinomycetes</taxon>
        <taxon>Kitasatosporales</taxon>
        <taxon>Streptomycetaceae</taxon>
        <taxon>Streptomyces</taxon>
    </lineage>
</organism>
<dbReference type="PANTHER" id="PTHR34599:SF1">
    <property type="entry name" value="PHOSPHATIDIC ACID PHOSPHATASE TYPE 2_HALOPEROXIDASE DOMAIN-CONTAINING PROTEIN"/>
    <property type="match status" value="1"/>
</dbReference>
<dbReference type="InterPro" id="IPR052559">
    <property type="entry name" value="V-haloperoxidase"/>
</dbReference>
<feature type="chain" id="PRO_5039264564" evidence="1">
    <location>
        <begin position="28"/>
        <end position="434"/>
    </location>
</feature>
<dbReference type="InterPro" id="IPR036938">
    <property type="entry name" value="PAP2/HPO_sf"/>
</dbReference>
<evidence type="ECO:0000256" key="1">
    <source>
        <dbReference type="SAM" id="SignalP"/>
    </source>
</evidence>
<protein>
    <submittedName>
        <fullName evidence="2">Phosphatase</fullName>
    </submittedName>
</protein>
<dbReference type="AlphaFoldDB" id="A0A0S3TVR5"/>
<name>A0A0S3TVR5_9ACTN</name>
<evidence type="ECO:0000313" key="2">
    <source>
        <dbReference type="EMBL" id="BAU09314.1"/>
    </source>
</evidence>
<dbReference type="Gene3D" id="1.10.606.20">
    <property type="match status" value="1"/>
</dbReference>
<keyword evidence="1" id="KW-0732">Signal</keyword>
<dbReference type="CDD" id="cd03398">
    <property type="entry name" value="PAP2_haloperoxidase"/>
    <property type="match status" value="1"/>
</dbReference>
<dbReference type="SUPFAM" id="SSF48317">
    <property type="entry name" value="Acid phosphatase/Vanadium-dependent haloperoxidase"/>
    <property type="match status" value="1"/>
</dbReference>
<accession>A0A0S3TVR5</accession>
<dbReference type="EMBL" id="LC035135">
    <property type="protein sequence ID" value="BAU09314.1"/>
    <property type="molecule type" value="Genomic_DNA"/>
</dbReference>
<reference evidence="2" key="1">
    <citation type="journal article" date="2015" name="Biosci. Biotechnol. Biochem.">
        <title>Identification and analysis of the resorcinomycin biosynthetic gene cluster.</title>
        <authorList>
            <person name="Ooya K."/>
            <person name="Ogasawara Y."/>
            <person name="Noike M."/>
            <person name="Dairi T."/>
        </authorList>
    </citation>
    <scope>NUCLEOTIDE SEQUENCE</scope>
    <source>
        <strain evidence="2">DO-248</strain>
    </source>
</reference>
<feature type="signal peptide" evidence="1">
    <location>
        <begin position="1"/>
        <end position="27"/>
    </location>
</feature>
<dbReference type="PANTHER" id="PTHR34599">
    <property type="entry name" value="PEROXIDASE-RELATED"/>
    <property type="match status" value="1"/>
</dbReference>
<proteinExistence type="predicted"/>